<feature type="domain" description="ABC transporter" evidence="4">
    <location>
        <begin position="4"/>
        <end position="212"/>
    </location>
</feature>
<feature type="domain" description="ABC transporter" evidence="4">
    <location>
        <begin position="305"/>
        <end position="519"/>
    </location>
</feature>
<feature type="coiled-coil region" evidence="3">
    <location>
        <begin position="201"/>
        <end position="235"/>
    </location>
</feature>
<dbReference type="NCBIfam" id="NF000355">
    <property type="entry name" value="ribo_prot_ABC_F"/>
    <property type="match status" value="1"/>
</dbReference>
<evidence type="ECO:0000256" key="3">
    <source>
        <dbReference type="SAM" id="Coils"/>
    </source>
</evidence>
<dbReference type="PANTHER" id="PTHR42855">
    <property type="entry name" value="ABC TRANSPORTER ATP-BINDING SUBUNIT"/>
    <property type="match status" value="1"/>
</dbReference>
<dbReference type="InterPro" id="IPR003439">
    <property type="entry name" value="ABC_transporter-like_ATP-bd"/>
</dbReference>
<dbReference type="Pfam" id="PF00005">
    <property type="entry name" value="ABC_tran"/>
    <property type="match status" value="2"/>
</dbReference>
<dbReference type="Proteomes" id="UP000665020">
    <property type="component" value="Chromosome"/>
</dbReference>
<dbReference type="PROSITE" id="PS00211">
    <property type="entry name" value="ABC_TRANSPORTER_1"/>
    <property type="match status" value="1"/>
</dbReference>
<evidence type="ECO:0000256" key="1">
    <source>
        <dbReference type="ARBA" id="ARBA00022741"/>
    </source>
</evidence>
<dbReference type="CDD" id="cd03221">
    <property type="entry name" value="ABCF_EF-3"/>
    <property type="match status" value="2"/>
</dbReference>
<accession>A0A8A7KEV7</accession>
<name>A0A8A7KEV7_9FIRM</name>
<keyword evidence="2" id="KW-0067">ATP-binding</keyword>
<dbReference type="SMART" id="SM00382">
    <property type="entry name" value="AAA"/>
    <property type="match status" value="2"/>
</dbReference>
<sequence length="555" mass="64165">MLLIETKEVNKWIGARQLLKDISFNIYQGDKVGFVGRNGTGKSTLLKIISGQDKEYQGQIIINTRVGYLPQYYNYPAAQTVEEFFTEVSYDYGSFLRLMKEFGFETDFLDRQIGNCSGGEQTKLQLIRLLIKEPALLILDEPTNHLDIEARDWLANFLNKFKGGIILVSHDRYFLDQVVKEVWELEDAELKEYTGNYSDYQKQREVELEREKREYQKYQAEKKSLKAAIQKQQQFVNKGDKGRKKTDSFAKMLKGIDKKRAGRMAQKTKSLKMQLEQLDKKEKPFEYKEINPEFENRELHSQIMIQGKGVGKSFQSEPVFKDLNFTISRGSKIALLGKNGIGKTILLKLILGQQKPTTGEIFRTGALEIGYFSQKMADLHGQDTVLKELQEKLPDRSEELIRTFLGSMLFKGEDVFKKIGDLSIGERVRVAFTILLLSKANFLLLDEPLNHLDIVSRERIEAALKEYPGSFLIVTHDRYFARKIANEIWELSNNGLECFQGNYNDFLKYKQGEFKVGLELEDELIKMKRAELIARLEQARDAEEIARIESQLEQL</sequence>
<dbReference type="InterPro" id="IPR017871">
    <property type="entry name" value="ABC_transporter-like_CS"/>
</dbReference>
<organism evidence="5 6">
    <name type="scientific">Iocasia fonsfrigidae</name>
    <dbReference type="NCBI Taxonomy" id="2682810"/>
    <lineage>
        <taxon>Bacteria</taxon>
        <taxon>Bacillati</taxon>
        <taxon>Bacillota</taxon>
        <taxon>Clostridia</taxon>
        <taxon>Halanaerobiales</taxon>
        <taxon>Halanaerobiaceae</taxon>
        <taxon>Iocasia</taxon>
    </lineage>
</organism>
<protein>
    <submittedName>
        <fullName evidence="5">ABC-F type ribosomal protection protein</fullName>
    </submittedName>
</protein>
<dbReference type="KEGG" id="ifn:GM661_05290"/>
<dbReference type="EMBL" id="CP046640">
    <property type="protein sequence ID" value="QTL97437.1"/>
    <property type="molecule type" value="Genomic_DNA"/>
</dbReference>
<evidence type="ECO:0000256" key="2">
    <source>
        <dbReference type="ARBA" id="ARBA00022840"/>
    </source>
</evidence>
<dbReference type="GO" id="GO:0016887">
    <property type="term" value="F:ATP hydrolysis activity"/>
    <property type="evidence" value="ECO:0007669"/>
    <property type="project" value="InterPro"/>
</dbReference>
<reference evidence="5" key="1">
    <citation type="submission" date="2019-12" db="EMBL/GenBank/DDBJ databases">
        <authorList>
            <person name="zhang j."/>
            <person name="sun C.M."/>
        </authorList>
    </citation>
    <scope>NUCLEOTIDE SEQUENCE</scope>
    <source>
        <strain evidence="5">NS-1</strain>
    </source>
</reference>
<dbReference type="RefSeq" id="WP_230869065.1">
    <property type="nucleotide sequence ID" value="NZ_CP046640.1"/>
</dbReference>
<dbReference type="Pfam" id="PF12848">
    <property type="entry name" value="ABC_tran_Xtn"/>
    <property type="match status" value="1"/>
</dbReference>
<dbReference type="InterPro" id="IPR032781">
    <property type="entry name" value="ABC_tran_Xtn"/>
</dbReference>
<dbReference type="PANTHER" id="PTHR42855:SF2">
    <property type="entry name" value="DRUG RESISTANCE ABC TRANSPORTER,ATP-BINDING PROTEIN"/>
    <property type="match status" value="1"/>
</dbReference>
<dbReference type="InterPro" id="IPR003593">
    <property type="entry name" value="AAA+_ATPase"/>
</dbReference>
<dbReference type="AlphaFoldDB" id="A0A8A7KEV7"/>
<gene>
    <name evidence="5" type="primary">abc-f</name>
    <name evidence="5" type="ORF">GM661_05290</name>
</gene>
<dbReference type="InterPro" id="IPR027417">
    <property type="entry name" value="P-loop_NTPase"/>
</dbReference>
<keyword evidence="3" id="KW-0175">Coiled coil</keyword>
<dbReference type="InterPro" id="IPR051309">
    <property type="entry name" value="ABCF_ATPase"/>
</dbReference>
<keyword evidence="1" id="KW-0547">Nucleotide-binding</keyword>
<dbReference type="PROSITE" id="PS50893">
    <property type="entry name" value="ABC_TRANSPORTER_2"/>
    <property type="match status" value="2"/>
</dbReference>
<evidence type="ECO:0000313" key="5">
    <source>
        <dbReference type="EMBL" id="QTL97437.1"/>
    </source>
</evidence>
<evidence type="ECO:0000313" key="6">
    <source>
        <dbReference type="Proteomes" id="UP000665020"/>
    </source>
</evidence>
<evidence type="ECO:0000259" key="4">
    <source>
        <dbReference type="PROSITE" id="PS50893"/>
    </source>
</evidence>
<dbReference type="SUPFAM" id="SSF52540">
    <property type="entry name" value="P-loop containing nucleoside triphosphate hydrolases"/>
    <property type="match status" value="2"/>
</dbReference>
<dbReference type="FunFam" id="3.40.50.300:FF:000011">
    <property type="entry name" value="Putative ABC transporter ATP-binding component"/>
    <property type="match status" value="1"/>
</dbReference>
<dbReference type="Gene3D" id="3.40.50.300">
    <property type="entry name" value="P-loop containing nucleotide triphosphate hydrolases"/>
    <property type="match status" value="2"/>
</dbReference>
<keyword evidence="6" id="KW-1185">Reference proteome</keyword>
<proteinExistence type="predicted"/>
<dbReference type="GO" id="GO:0005524">
    <property type="term" value="F:ATP binding"/>
    <property type="evidence" value="ECO:0007669"/>
    <property type="project" value="UniProtKB-KW"/>
</dbReference>